<organism evidence="3 4">
    <name type="scientific">Rhodococcus artemisiae</name>
    <dbReference type="NCBI Taxonomy" id="714159"/>
    <lineage>
        <taxon>Bacteria</taxon>
        <taxon>Bacillati</taxon>
        <taxon>Actinomycetota</taxon>
        <taxon>Actinomycetes</taxon>
        <taxon>Mycobacteriales</taxon>
        <taxon>Nocardiaceae</taxon>
        <taxon>Rhodococcus</taxon>
    </lineage>
</organism>
<evidence type="ECO:0000313" key="4">
    <source>
        <dbReference type="Proteomes" id="UP001336020"/>
    </source>
</evidence>
<feature type="region of interest" description="Disordered" evidence="1">
    <location>
        <begin position="1"/>
        <end position="21"/>
    </location>
</feature>
<evidence type="ECO:0000256" key="1">
    <source>
        <dbReference type="SAM" id="MobiDB-lite"/>
    </source>
</evidence>
<feature type="transmembrane region" description="Helical" evidence="2">
    <location>
        <begin position="25"/>
        <end position="47"/>
    </location>
</feature>
<comment type="caution">
    <text evidence="3">The sequence shown here is derived from an EMBL/GenBank/DDBJ whole genome shotgun (WGS) entry which is preliminary data.</text>
</comment>
<keyword evidence="2" id="KW-1133">Transmembrane helix</keyword>
<keyword evidence="2" id="KW-0472">Membrane</keyword>
<accession>A0ABU7LHB1</accession>
<evidence type="ECO:0000313" key="3">
    <source>
        <dbReference type="EMBL" id="MEE2060951.1"/>
    </source>
</evidence>
<sequence length="147" mass="16010">MAQRRDPDPEPDGLEPDGPTSSTPWPFIGAVLVIVVLALVLVVTQFLSPEGETLDDNERITRTTSDYVKAVNADDEDVLVILRCGELRRGEGPLAGVDSDIELQRTDNIVIDGDKATVDVTTVIDGESTTEMWNLTLADDVWRVCTA</sequence>
<keyword evidence="4" id="KW-1185">Reference proteome</keyword>
<keyword evidence="2" id="KW-0812">Transmembrane</keyword>
<evidence type="ECO:0000256" key="2">
    <source>
        <dbReference type="SAM" id="Phobius"/>
    </source>
</evidence>
<protein>
    <recommendedName>
        <fullName evidence="5">Archaeal Type IV pilin N-terminal domain-containing protein</fullName>
    </recommendedName>
</protein>
<gene>
    <name evidence="3" type="ORF">Q7514_25850</name>
</gene>
<reference evidence="3 4" key="1">
    <citation type="submission" date="2023-07" db="EMBL/GenBank/DDBJ databases">
        <authorList>
            <person name="Girao M."/>
            <person name="Carvalho M.F."/>
        </authorList>
    </citation>
    <scope>NUCLEOTIDE SEQUENCE [LARGE SCALE GENOMIC DNA]</scope>
    <source>
        <strain evidence="3 4">YIM65754</strain>
    </source>
</reference>
<dbReference type="EMBL" id="JAUTXY010000015">
    <property type="protein sequence ID" value="MEE2060951.1"/>
    <property type="molecule type" value="Genomic_DNA"/>
</dbReference>
<dbReference type="RefSeq" id="WP_330136126.1">
    <property type="nucleotide sequence ID" value="NZ_JAUTXY010000015.1"/>
</dbReference>
<name>A0ABU7LHB1_9NOCA</name>
<proteinExistence type="predicted"/>
<dbReference type="Proteomes" id="UP001336020">
    <property type="component" value="Unassembled WGS sequence"/>
</dbReference>
<evidence type="ECO:0008006" key="5">
    <source>
        <dbReference type="Google" id="ProtNLM"/>
    </source>
</evidence>